<evidence type="ECO:0000313" key="17">
    <source>
        <dbReference type="Proteomes" id="UP000663829"/>
    </source>
</evidence>
<dbReference type="EMBL" id="CAJNOQ010000338">
    <property type="protein sequence ID" value="CAF0789275.1"/>
    <property type="molecule type" value="Genomic_DNA"/>
</dbReference>
<evidence type="ECO:0000256" key="8">
    <source>
        <dbReference type="ARBA" id="ARBA00023080"/>
    </source>
</evidence>
<evidence type="ECO:0000256" key="13">
    <source>
        <dbReference type="ARBA" id="ARBA00093271"/>
    </source>
</evidence>
<keyword evidence="8" id="KW-0546">Nucleotide metabolism</keyword>
<dbReference type="GO" id="GO:0009117">
    <property type="term" value="P:nucleotide metabolic process"/>
    <property type="evidence" value="ECO:0007669"/>
    <property type="project" value="UniProtKB-KW"/>
</dbReference>
<evidence type="ECO:0000256" key="10">
    <source>
        <dbReference type="ARBA" id="ARBA00066468"/>
    </source>
</evidence>
<evidence type="ECO:0000256" key="7">
    <source>
        <dbReference type="ARBA" id="ARBA00022842"/>
    </source>
</evidence>
<dbReference type="GO" id="GO:0036220">
    <property type="term" value="F:ITP diphosphatase activity"/>
    <property type="evidence" value="ECO:0007669"/>
    <property type="project" value="UniProtKB-EC"/>
</dbReference>
<dbReference type="EC" id="3.6.1.66" evidence="10"/>
<proteinExistence type="inferred from homology"/>
<comment type="catalytic activity">
    <reaction evidence="13">
        <text>N(6)-hydroxy-dATP + H2O = N(6)-hydroxy-dAMP + diphosphate + H(+)</text>
        <dbReference type="Rhea" id="RHEA:83971"/>
        <dbReference type="ChEBI" id="CHEBI:15377"/>
        <dbReference type="ChEBI" id="CHEBI:15378"/>
        <dbReference type="ChEBI" id="CHEBI:33019"/>
        <dbReference type="ChEBI" id="CHEBI:233529"/>
        <dbReference type="ChEBI" id="CHEBI:233530"/>
    </reaction>
    <physiologicalReaction direction="left-to-right" evidence="13">
        <dbReference type="Rhea" id="RHEA:83972"/>
    </physiologicalReaction>
</comment>
<dbReference type="PANTHER" id="PTHR11067:SF9">
    <property type="entry name" value="INOSINE TRIPHOSPHATE PYROPHOSPHATASE"/>
    <property type="match status" value="1"/>
</dbReference>
<comment type="catalytic activity">
    <reaction evidence="11">
        <text>ITP + H2O = IMP + diphosphate + H(+)</text>
        <dbReference type="Rhea" id="RHEA:29399"/>
        <dbReference type="ChEBI" id="CHEBI:15377"/>
        <dbReference type="ChEBI" id="CHEBI:15378"/>
        <dbReference type="ChEBI" id="CHEBI:33019"/>
        <dbReference type="ChEBI" id="CHEBI:58053"/>
        <dbReference type="ChEBI" id="CHEBI:61402"/>
        <dbReference type="EC" id="3.6.1.66"/>
    </reaction>
    <physiologicalReaction direction="left-to-right" evidence="11">
        <dbReference type="Rhea" id="RHEA:29400"/>
    </physiologicalReaction>
</comment>
<evidence type="ECO:0000256" key="1">
    <source>
        <dbReference type="ARBA" id="ARBA00004496"/>
    </source>
</evidence>
<comment type="subcellular location">
    <subcellularLocation>
        <location evidence="1">Cytoplasm</location>
    </subcellularLocation>
</comment>
<dbReference type="EMBL" id="CAJOBC010000338">
    <property type="protein sequence ID" value="CAF3573403.1"/>
    <property type="molecule type" value="Genomic_DNA"/>
</dbReference>
<sequence length="254" mass="28586">MASLLNKLKDVTTGGSRAKENADLAERQPDAGKGQSEKKSDKNSETKAQTSNPNAKTIYFITSNKEKLAEITDLLEDNEDINLVAKDIDLDEYQGDPEEIAKKKCKAAQKMVDGAILIEDVSLCFKALNHLPGPYVKWFVEDLKLEGFSKILTAYDDKRAIAQVIYAYGEKDKDGNPTEPKLFTGESKGIIVSPRPVKYEQSEGWHPVFIPDGQPKGEERTYSEMSKQERNQISYRRIAVDKIIKHFSKDLNKK</sequence>
<comment type="similarity">
    <text evidence="2">Belongs to the HAM1 NTPase family.</text>
</comment>
<evidence type="ECO:0000256" key="9">
    <source>
        <dbReference type="ARBA" id="ARBA00054940"/>
    </source>
</evidence>
<comment type="catalytic activity">
    <reaction evidence="12">
        <text>dITP + H2O = dIMP + diphosphate + H(+)</text>
        <dbReference type="Rhea" id="RHEA:28342"/>
        <dbReference type="ChEBI" id="CHEBI:15377"/>
        <dbReference type="ChEBI" id="CHEBI:15378"/>
        <dbReference type="ChEBI" id="CHEBI:33019"/>
        <dbReference type="ChEBI" id="CHEBI:61194"/>
        <dbReference type="ChEBI" id="CHEBI:61382"/>
        <dbReference type="EC" id="3.6.1.66"/>
    </reaction>
    <physiologicalReaction direction="left-to-right" evidence="12">
        <dbReference type="Rhea" id="RHEA:28343"/>
    </physiologicalReaction>
</comment>
<dbReference type="GO" id="GO:0000166">
    <property type="term" value="F:nucleotide binding"/>
    <property type="evidence" value="ECO:0007669"/>
    <property type="project" value="UniProtKB-KW"/>
</dbReference>
<evidence type="ECO:0000256" key="6">
    <source>
        <dbReference type="ARBA" id="ARBA00022801"/>
    </source>
</evidence>
<keyword evidence="4" id="KW-0479">Metal-binding</keyword>
<keyword evidence="17" id="KW-1185">Reference proteome</keyword>
<dbReference type="OrthoDB" id="6288734at2759"/>
<keyword evidence="3" id="KW-0963">Cytoplasm</keyword>
<dbReference type="FunFam" id="3.90.950.10:FF:000003">
    <property type="entry name" value="Inosine triphosphate pyrophosphatase"/>
    <property type="match status" value="1"/>
</dbReference>
<dbReference type="PANTHER" id="PTHR11067">
    <property type="entry name" value="INOSINE TRIPHOSPHATE PYROPHOSPHATASE/HAM1 PROTEIN"/>
    <property type="match status" value="1"/>
</dbReference>
<accession>A0A813S1E1</accession>
<feature type="region of interest" description="Disordered" evidence="14">
    <location>
        <begin position="1"/>
        <end position="55"/>
    </location>
</feature>
<organism evidence="15 17">
    <name type="scientific">Didymodactylos carnosus</name>
    <dbReference type="NCBI Taxonomy" id="1234261"/>
    <lineage>
        <taxon>Eukaryota</taxon>
        <taxon>Metazoa</taxon>
        <taxon>Spiralia</taxon>
        <taxon>Gnathifera</taxon>
        <taxon>Rotifera</taxon>
        <taxon>Eurotatoria</taxon>
        <taxon>Bdelloidea</taxon>
        <taxon>Philodinida</taxon>
        <taxon>Philodinidae</taxon>
        <taxon>Didymodactylos</taxon>
    </lineage>
</organism>
<dbReference type="GO" id="GO:0005737">
    <property type="term" value="C:cytoplasm"/>
    <property type="evidence" value="ECO:0007669"/>
    <property type="project" value="UniProtKB-SubCell"/>
</dbReference>
<name>A0A813S1E1_9BILA</name>
<evidence type="ECO:0000256" key="12">
    <source>
        <dbReference type="ARBA" id="ARBA00093255"/>
    </source>
</evidence>
<dbReference type="SUPFAM" id="SSF52972">
    <property type="entry name" value="ITPase-like"/>
    <property type="match status" value="1"/>
</dbReference>
<keyword evidence="5" id="KW-0547">Nucleotide-binding</keyword>
<evidence type="ECO:0000256" key="11">
    <source>
        <dbReference type="ARBA" id="ARBA00093218"/>
    </source>
</evidence>
<feature type="compositionally biased region" description="Polar residues" evidence="14">
    <location>
        <begin position="46"/>
        <end position="55"/>
    </location>
</feature>
<keyword evidence="7" id="KW-0460">Magnesium</keyword>
<feature type="compositionally biased region" description="Basic and acidic residues" evidence="14">
    <location>
        <begin position="17"/>
        <end position="45"/>
    </location>
</feature>
<dbReference type="Proteomes" id="UP000681722">
    <property type="component" value="Unassembled WGS sequence"/>
</dbReference>
<feature type="region of interest" description="Disordered" evidence="14">
    <location>
        <begin position="209"/>
        <end position="228"/>
    </location>
</feature>
<evidence type="ECO:0000256" key="5">
    <source>
        <dbReference type="ARBA" id="ARBA00022741"/>
    </source>
</evidence>
<evidence type="ECO:0000313" key="15">
    <source>
        <dbReference type="EMBL" id="CAF0789275.1"/>
    </source>
</evidence>
<evidence type="ECO:0000256" key="14">
    <source>
        <dbReference type="SAM" id="MobiDB-lite"/>
    </source>
</evidence>
<gene>
    <name evidence="15" type="ORF">GPM918_LOCUS2910</name>
    <name evidence="16" type="ORF">SRO942_LOCUS2910</name>
</gene>
<dbReference type="Gene3D" id="3.90.950.10">
    <property type="match status" value="1"/>
</dbReference>
<dbReference type="InterPro" id="IPR002637">
    <property type="entry name" value="RdgB/HAM1"/>
</dbReference>
<protein>
    <recommendedName>
        <fullName evidence="10">XTP/dITP diphosphatase</fullName>
        <ecNumber evidence="10">3.6.1.66</ecNumber>
    </recommendedName>
</protein>
<dbReference type="GO" id="GO:0009143">
    <property type="term" value="P:nucleoside triphosphate catabolic process"/>
    <property type="evidence" value="ECO:0007669"/>
    <property type="project" value="InterPro"/>
</dbReference>
<comment type="caution">
    <text evidence="15">The sequence shown here is derived from an EMBL/GenBank/DDBJ whole genome shotgun (WGS) entry which is preliminary data.</text>
</comment>
<comment type="function">
    <text evidence="9">Pyrophosphatase that hydrolyzes the non-canonical purine nucleotides inosine triphosphate (ITP), deoxyinosine triphosphate (dITP) as well as 2'-deoxy-N-6-hydroxylaminopurine triphosphate (dHAPTP) and xanthosine 5'-triphosphate (XTP) to their respective monophosphate derivatives. The enzyme does not distinguish between the deoxy- and ribose forms. Probably excludes non-canonical purines from RNA and DNA precursor pools, thus preventing their incorporation into RNA and DNA and avoiding chromosomal lesions.</text>
</comment>
<keyword evidence="6" id="KW-0378">Hydrolase</keyword>
<feature type="compositionally biased region" description="Basic and acidic residues" evidence="14">
    <location>
        <begin position="215"/>
        <end position="228"/>
    </location>
</feature>
<dbReference type="AlphaFoldDB" id="A0A813S1E1"/>
<evidence type="ECO:0000256" key="2">
    <source>
        <dbReference type="ARBA" id="ARBA00008023"/>
    </source>
</evidence>
<evidence type="ECO:0000256" key="4">
    <source>
        <dbReference type="ARBA" id="ARBA00022723"/>
    </source>
</evidence>
<evidence type="ECO:0000313" key="16">
    <source>
        <dbReference type="EMBL" id="CAF3573403.1"/>
    </source>
</evidence>
<evidence type="ECO:0000256" key="3">
    <source>
        <dbReference type="ARBA" id="ARBA00022490"/>
    </source>
</evidence>
<dbReference type="GO" id="GO:0046872">
    <property type="term" value="F:metal ion binding"/>
    <property type="evidence" value="ECO:0007669"/>
    <property type="project" value="UniProtKB-KW"/>
</dbReference>
<reference evidence="15" key="1">
    <citation type="submission" date="2021-02" db="EMBL/GenBank/DDBJ databases">
        <authorList>
            <person name="Nowell W R."/>
        </authorList>
    </citation>
    <scope>NUCLEOTIDE SEQUENCE</scope>
</reference>
<dbReference type="Pfam" id="PF01725">
    <property type="entry name" value="Ham1p_like"/>
    <property type="match status" value="1"/>
</dbReference>
<dbReference type="InterPro" id="IPR029001">
    <property type="entry name" value="ITPase-like_fam"/>
</dbReference>
<dbReference type="Proteomes" id="UP000663829">
    <property type="component" value="Unassembled WGS sequence"/>
</dbReference>